<dbReference type="InterPro" id="IPR001645">
    <property type="entry name" value="Folylpolyglutamate_synth"/>
</dbReference>
<dbReference type="GO" id="GO:0004326">
    <property type="term" value="F:tetrahydrofolylpolyglutamate synthase activity"/>
    <property type="evidence" value="ECO:0007669"/>
    <property type="project" value="UniProtKB-EC"/>
</dbReference>
<reference evidence="13 14" key="1">
    <citation type="submission" date="2021-11" db="EMBL/GenBank/DDBJ databases">
        <authorList>
            <person name="Depoorter E."/>
        </authorList>
    </citation>
    <scope>NUCLEOTIDE SEQUENCE [LARGE SCALE GENOMIC DNA]</scope>
    <source>
        <strain evidence="13 14">LMG 24286</strain>
    </source>
</reference>
<evidence type="ECO:0000256" key="9">
    <source>
        <dbReference type="ARBA" id="ARBA00047493"/>
    </source>
</evidence>
<accession>A0ABM8ZBJ6</accession>
<evidence type="ECO:0000256" key="7">
    <source>
        <dbReference type="ARBA" id="ARBA00022842"/>
    </source>
</evidence>
<dbReference type="PANTHER" id="PTHR11136:SF0">
    <property type="entry name" value="DIHYDROFOLATE SYNTHETASE-RELATED"/>
    <property type="match status" value="1"/>
</dbReference>
<keyword evidence="14" id="KW-1185">Reference proteome</keyword>
<evidence type="ECO:0000256" key="8">
    <source>
        <dbReference type="ARBA" id="ARBA00030592"/>
    </source>
</evidence>
<comment type="catalytic activity">
    <reaction evidence="9">
        <text>(6S)-5,6,7,8-tetrahydrofolyl-(gamma-L-Glu)(n) + L-glutamate + ATP = (6S)-5,6,7,8-tetrahydrofolyl-(gamma-L-Glu)(n+1) + ADP + phosphate + H(+)</text>
        <dbReference type="Rhea" id="RHEA:10580"/>
        <dbReference type="Rhea" id="RHEA-COMP:14738"/>
        <dbReference type="Rhea" id="RHEA-COMP:14740"/>
        <dbReference type="ChEBI" id="CHEBI:15378"/>
        <dbReference type="ChEBI" id="CHEBI:29985"/>
        <dbReference type="ChEBI" id="CHEBI:30616"/>
        <dbReference type="ChEBI" id="CHEBI:43474"/>
        <dbReference type="ChEBI" id="CHEBI:141005"/>
        <dbReference type="ChEBI" id="CHEBI:456216"/>
        <dbReference type="EC" id="6.3.2.17"/>
    </reaction>
</comment>
<feature type="domain" description="Mur ligase C-terminal" evidence="11">
    <location>
        <begin position="310"/>
        <end position="431"/>
    </location>
</feature>
<keyword evidence="5 10" id="KW-0547">Nucleotide-binding</keyword>
<evidence type="ECO:0000256" key="5">
    <source>
        <dbReference type="ARBA" id="ARBA00022741"/>
    </source>
</evidence>
<dbReference type="InterPro" id="IPR004101">
    <property type="entry name" value="Mur_ligase_C"/>
</dbReference>
<dbReference type="EMBL" id="CAKKNT010000012">
    <property type="protein sequence ID" value="CAH0418634.1"/>
    <property type="molecule type" value="Genomic_DNA"/>
</dbReference>
<dbReference type="EC" id="6.3.2.17" evidence="2"/>
<keyword evidence="6 10" id="KW-0067">ATP-binding</keyword>
<evidence type="ECO:0000313" key="14">
    <source>
        <dbReference type="Proteomes" id="UP000789719"/>
    </source>
</evidence>
<dbReference type="InterPro" id="IPR036615">
    <property type="entry name" value="Mur_ligase_C_dom_sf"/>
</dbReference>
<dbReference type="Gene3D" id="3.40.1190.10">
    <property type="entry name" value="Mur-like, catalytic domain"/>
    <property type="match status" value="1"/>
</dbReference>
<organism evidence="13 14">
    <name type="scientific">Periweissella ghanensis</name>
    <dbReference type="NCBI Taxonomy" id="467997"/>
    <lineage>
        <taxon>Bacteria</taxon>
        <taxon>Bacillati</taxon>
        <taxon>Bacillota</taxon>
        <taxon>Bacilli</taxon>
        <taxon>Lactobacillales</taxon>
        <taxon>Lactobacillaceae</taxon>
        <taxon>Periweissella</taxon>
    </lineage>
</organism>
<dbReference type="InterPro" id="IPR036565">
    <property type="entry name" value="Mur-like_cat_sf"/>
</dbReference>
<dbReference type="InterPro" id="IPR013221">
    <property type="entry name" value="Mur_ligase_cen"/>
</dbReference>
<evidence type="ECO:0000259" key="12">
    <source>
        <dbReference type="Pfam" id="PF08245"/>
    </source>
</evidence>
<evidence type="ECO:0000256" key="6">
    <source>
        <dbReference type="ARBA" id="ARBA00022840"/>
    </source>
</evidence>
<dbReference type="NCBIfam" id="TIGR01499">
    <property type="entry name" value="folC"/>
    <property type="match status" value="1"/>
</dbReference>
<comment type="caution">
    <text evidence="13">The sequence shown here is derived from an EMBL/GenBank/DDBJ whole genome shotgun (WGS) entry which is preliminary data.</text>
</comment>
<dbReference type="RefSeq" id="WP_230098718.1">
    <property type="nucleotide sequence ID" value="NZ_CAKKNT010000012.1"/>
</dbReference>
<gene>
    <name evidence="13" type="primary">fpgS_2</name>
    <name evidence="13" type="ORF">WGH24286_01064</name>
</gene>
<dbReference type="Pfam" id="PF08245">
    <property type="entry name" value="Mur_ligase_M"/>
    <property type="match status" value="1"/>
</dbReference>
<keyword evidence="4" id="KW-0479">Metal-binding</keyword>
<evidence type="ECO:0000256" key="4">
    <source>
        <dbReference type="ARBA" id="ARBA00022723"/>
    </source>
</evidence>
<dbReference type="SUPFAM" id="SSF53623">
    <property type="entry name" value="MurD-like peptide ligases, catalytic domain"/>
    <property type="match status" value="1"/>
</dbReference>
<evidence type="ECO:0000256" key="10">
    <source>
        <dbReference type="PIRNR" id="PIRNR001563"/>
    </source>
</evidence>
<keyword evidence="7" id="KW-0460">Magnesium</keyword>
<evidence type="ECO:0000256" key="2">
    <source>
        <dbReference type="ARBA" id="ARBA00013025"/>
    </source>
</evidence>
<name>A0ABM8ZBJ6_9LACO</name>
<dbReference type="SUPFAM" id="SSF53244">
    <property type="entry name" value="MurD-like peptide ligases, peptide-binding domain"/>
    <property type="match status" value="1"/>
</dbReference>
<evidence type="ECO:0000259" key="11">
    <source>
        <dbReference type="Pfam" id="PF02875"/>
    </source>
</evidence>
<dbReference type="Pfam" id="PF02875">
    <property type="entry name" value="Mur_ligase_C"/>
    <property type="match status" value="1"/>
</dbReference>
<keyword evidence="3 10" id="KW-0436">Ligase</keyword>
<evidence type="ECO:0000256" key="1">
    <source>
        <dbReference type="ARBA" id="ARBA00008276"/>
    </source>
</evidence>
<protein>
    <recommendedName>
        <fullName evidence="2">tetrahydrofolate synthase</fullName>
        <ecNumber evidence="2">6.3.2.17</ecNumber>
    </recommendedName>
    <alternativeName>
        <fullName evidence="8">Tetrahydrofolylpolyglutamate synthase</fullName>
    </alternativeName>
</protein>
<evidence type="ECO:0000313" key="13">
    <source>
        <dbReference type="EMBL" id="CAH0418634.1"/>
    </source>
</evidence>
<dbReference type="Gene3D" id="3.90.190.20">
    <property type="entry name" value="Mur ligase, C-terminal domain"/>
    <property type="match status" value="1"/>
</dbReference>
<dbReference type="PANTHER" id="PTHR11136">
    <property type="entry name" value="FOLYLPOLYGLUTAMATE SYNTHASE-RELATED"/>
    <property type="match status" value="1"/>
</dbReference>
<dbReference type="PIRSF" id="PIRSF001563">
    <property type="entry name" value="Folylpolyglu_synth"/>
    <property type="match status" value="1"/>
</dbReference>
<dbReference type="Proteomes" id="UP000789719">
    <property type="component" value="Unassembled WGS sequence"/>
</dbReference>
<proteinExistence type="inferred from homology"/>
<feature type="domain" description="Mur ligase central" evidence="12">
    <location>
        <begin position="46"/>
        <end position="282"/>
    </location>
</feature>
<evidence type="ECO:0000256" key="3">
    <source>
        <dbReference type="ARBA" id="ARBA00022598"/>
    </source>
</evidence>
<comment type="similarity">
    <text evidence="1 10">Belongs to the folylpolyglutamate synthase family.</text>
</comment>
<sequence length="452" mass="49262">MVTTYAEAIDFIHGRMVWKKTPTFDRMDALLAALGNPQNTIKGIHITGTNGKGSTTAYLRDVLVASGLSVGTYTSPFITKFNERIAVNGVMISDAELLALVQQIEPLVTAMDASEIEGGPTEFEVITAMMFLYFATHPVDVVIVEVGIGGLFDSTNVFTPILSIVTSVGFDHMHVLGNTLTAIAQQKAAIIKPGVPVIYGGHALDEAGSVIKATAHQLRVPFWSFDDFTMDLKTSLNPWHETFGWTLNADVLPLVGVRQLPLVELKMLGKYQVENASLAILAYYYLANENIVTFNETVLLDALKNTNWPGRFETLQTNPRVVIDGAHNVAAINGLHELFDRKFTAMDKITIIFAALADKEFAKMADELASIPNVELIATEFAGPGKRNVVNEADVAAQVKHAIKTAPDWQSALVTAEATATENSFILLTGSLYFVSEVRAAFDEKKLQTLVK</sequence>